<sequence>MSNQQPNQGNQGQAINDLSSAEAVQLCLNTIQLMHQDIIKKTNILRSAEAARMVGIMHDLQIPIPVDPRNGKDYPDNMPEEYQRLESIANIRSLPDEHLNAWLGFYDKEHTAEMSRGQQEGTLFIALGESGQNMLVPVGGNIRDIN</sequence>
<name>A0A1B9J246_9TREE</name>
<evidence type="ECO:0000313" key="1">
    <source>
        <dbReference type="EMBL" id="OCF61858.1"/>
    </source>
</evidence>
<organism evidence="1 2">
    <name type="scientific">Kwoniella mangroviensis CBS 10435</name>
    <dbReference type="NCBI Taxonomy" id="1331196"/>
    <lineage>
        <taxon>Eukaryota</taxon>
        <taxon>Fungi</taxon>
        <taxon>Dikarya</taxon>
        <taxon>Basidiomycota</taxon>
        <taxon>Agaricomycotina</taxon>
        <taxon>Tremellomycetes</taxon>
        <taxon>Tremellales</taxon>
        <taxon>Cryptococcaceae</taxon>
        <taxon>Kwoniella</taxon>
    </lineage>
</organism>
<dbReference type="EMBL" id="KI669459">
    <property type="protein sequence ID" value="OCF61858.1"/>
    <property type="molecule type" value="Genomic_DNA"/>
</dbReference>
<reference evidence="1 2" key="1">
    <citation type="submission" date="2013-07" db="EMBL/GenBank/DDBJ databases">
        <title>The Genome Sequence of Kwoniella mangroviensis CBS10435.</title>
        <authorList>
            <consortium name="The Broad Institute Genome Sequencing Platform"/>
            <person name="Cuomo C."/>
            <person name="Litvintseva A."/>
            <person name="Chen Y."/>
            <person name="Heitman J."/>
            <person name="Sun S."/>
            <person name="Springer D."/>
            <person name="Dromer F."/>
            <person name="Young S.K."/>
            <person name="Zeng Q."/>
            <person name="Gargeya S."/>
            <person name="Fitzgerald M."/>
            <person name="Abouelleil A."/>
            <person name="Alvarado L."/>
            <person name="Berlin A.M."/>
            <person name="Chapman S.B."/>
            <person name="Dewar J."/>
            <person name="Goldberg J."/>
            <person name="Griggs A."/>
            <person name="Gujja S."/>
            <person name="Hansen M."/>
            <person name="Howarth C."/>
            <person name="Imamovic A."/>
            <person name="Larimer J."/>
            <person name="McCowan C."/>
            <person name="Murphy C."/>
            <person name="Pearson M."/>
            <person name="Priest M."/>
            <person name="Roberts A."/>
            <person name="Saif S."/>
            <person name="Shea T."/>
            <person name="Sykes S."/>
            <person name="Wortman J."/>
            <person name="Nusbaum C."/>
            <person name="Birren B."/>
        </authorList>
    </citation>
    <scope>NUCLEOTIDE SEQUENCE [LARGE SCALE GENOMIC DNA]</scope>
    <source>
        <strain evidence="1 2">CBS 10435</strain>
    </source>
</reference>
<reference evidence="2" key="2">
    <citation type="submission" date="2013-12" db="EMBL/GenBank/DDBJ databases">
        <title>Evolution of pathogenesis and genome organization in the Tremellales.</title>
        <authorList>
            <person name="Cuomo C."/>
            <person name="Litvintseva A."/>
            <person name="Heitman J."/>
            <person name="Chen Y."/>
            <person name="Sun S."/>
            <person name="Springer D."/>
            <person name="Dromer F."/>
            <person name="Young S."/>
            <person name="Zeng Q."/>
            <person name="Chapman S."/>
            <person name="Gujja S."/>
            <person name="Saif S."/>
            <person name="Birren B."/>
        </authorList>
    </citation>
    <scope>NUCLEOTIDE SEQUENCE [LARGE SCALE GENOMIC DNA]</scope>
    <source>
        <strain evidence="2">CBS 10435</strain>
    </source>
</reference>
<accession>A0A1B9J246</accession>
<protein>
    <submittedName>
        <fullName evidence="1">Uncharacterized protein</fullName>
    </submittedName>
</protein>
<proteinExistence type="predicted"/>
<evidence type="ECO:0000313" key="2">
    <source>
        <dbReference type="Proteomes" id="UP000092583"/>
    </source>
</evidence>
<gene>
    <name evidence="1" type="ORF">L486_01521</name>
</gene>
<dbReference type="OrthoDB" id="10460896at2759"/>
<keyword evidence="2" id="KW-1185">Reference proteome</keyword>
<dbReference type="Proteomes" id="UP000092583">
    <property type="component" value="Unassembled WGS sequence"/>
</dbReference>
<dbReference type="AlphaFoldDB" id="A0A1B9J246"/>